<feature type="domain" description="Cyclic nucleotide-binding" evidence="7">
    <location>
        <begin position="350"/>
        <end position="453"/>
    </location>
</feature>
<dbReference type="InterPro" id="IPR045275">
    <property type="entry name" value="MscS_archaea/bacteria_type"/>
</dbReference>
<dbReference type="SUPFAM" id="SSF82689">
    <property type="entry name" value="Mechanosensitive channel protein MscS (YggB), C-terminal domain"/>
    <property type="match status" value="1"/>
</dbReference>
<dbReference type="Pfam" id="PF00924">
    <property type="entry name" value="MS_channel_2nd"/>
    <property type="match status" value="1"/>
</dbReference>
<dbReference type="Gene3D" id="2.60.120.10">
    <property type="entry name" value="Jelly Rolls"/>
    <property type="match status" value="1"/>
</dbReference>
<dbReference type="Pfam" id="PF00027">
    <property type="entry name" value="cNMP_binding"/>
    <property type="match status" value="1"/>
</dbReference>
<keyword evidence="3 6" id="KW-0812">Transmembrane</keyword>
<dbReference type="InterPro" id="IPR023408">
    <property type="entry name" value="MscS_beta-dom_sf"/>
</dbReference>
<feature type="transmembrane region" description="Helical" evidence="6">
    <location>
        <begin position="12"/>
        <end position="31"/>
    </location>
</feature>
<feature type="transmembrane region" description="Helical" evidence="6">
    <location>
        <begin position="43"/>
        <end position="61"/>
    </location>
</feature>
<keyword evidence="6" id="KW-0406">Ion transport</keyword>
<evidence type="ECO:0000256" key="3">
    <source>
        <dbReference type="ARBA" id="ARBA00022692"/>
    </source>
</evidence>
<reference evidence="8 9" key="1">
    <citation type="submission" date="2019-10" db="EMBL/GenBank/DDBJ databases">
        <title>Two novel species isolated from a subtropical stream in China.</title>
        <authorList>
            <person name="Lu H."/>
        </authorList>
    </citation>
    <scope>NUCLEOTIDE SEQUENCE [LARGE SCALE GENOMIC DNA]</scope>
    <source>
        <strain evidence="8 9">FT103W</strain>
    </source>
</reference>
<evidence type="ECO:0000313" key="8">
    <source>
        <dbReference type="EMBL" id="MQA20331.1"/>
    </source>
</evidence>
<accession>A0A843SDS2</accession>
<keyword evidence="2" id="KW-1003">Cell membrane</keyword>
<dbReference type="InterPro" id="IPR000595">
    <property type="entry name" value="cNMP-bd_dom"/>
</dbReference>
<keyword evidence="4 6" id="KW-1133">Transmembrane helix</keyword>
<feature type="transmembrane region" description="Helical" evidence="6">
    <location>
        <begin position="112"/>
        <end position="130"/>
    </location>
</feature>
<evidence type="ECO:0000313" key="9">
    <source>
        <dbReference type="Proteomes" id="UP000444318"/>
    </source>
</evidence>
<comment type="caution">
    <text evidence="8">The sequence shown here is derived from an EMBL/GenBank/DDBJ whole genome shotgun (WGS) entry which is preliminary data.</text>
</comment>
<dbReference type="SMART" id="SM00100">
    <property type="entry name" value="cNMP"/>
    <property type="match status" value="1"/>
</dbReference>
<evidence type="ECO:0000256" key="5">
    <source>
        <dbReference type="ARBA" id="ARBA00023136"/>
    </source>
</evidence>
<keyword evidence="9" id="KW-1185">Reference proteome</keyword>
<dbReference type="SUPFAM" id="SSF51206">
    <property type="entry name" value="cAMP-binding domain-like"/>
    <property type="match status" value="1"/>
</dbReference>
<dbReference type="AlphaFoldDB" id="A0A843SDS2"/>
<comment type="subcellular location">
    <subcellularLocation>
        <location evidence="6">Cell inner membrane</location>
        <topology evidence="6">Multi-pass membrane protein</topology>
    </subcellularLocation>
    <subcellularLocation>
        <location evidence="1">Cell membrane</location>
        <topology evidence="1">Multi-pass membrane protein</topology>
    </subcellularLocation>
</comment>
<dbReference type="GO" id="GO:0005886">
    <property type="term" value="C:plasma membrane"/>
    <property type="evidence" value="ECO:0007669"/>
    <property type="project" value="UniProtKB-SubCell"/>
</dbReference>
<dbReference type="PANTHER" id="PTHR30221">
    <property type="entry name" value="SMALL-CONDUCTANCE MECHANOSENSITIVE CHANNEL"/>
    <property type="match status" value="1"/>
</dbReference>
<feature type="transmembrane region" description="Helical" evidence="6">
    <location>
        <begin position="81"/>
        <end position="100"/>
    </location>
</feature>
<sequence length="503" mass="56297">MLTIDGPWINPWHAGLVAAVLFCSVIQLLLTRSDPDSQHMFRHNLLFGGLCLLLSLSSKFMLDMDQRQAAGLLESASMLGFGLLLIRILGLTAFRVLLPALRMHPPRIMEDILLVITYVVWGLVWLRVAGLDLSGLVTTSAVITGVVAFSMQETLGNILGGLALQLDNSVRIGDWIKIDDVRGKVVEVHWRHTAVSTNNGDLIVIPNSVLMKSKVHVYSRESKPEFRRWVKFWIEDGVPPQQVIATVQTALRQTHIEHISSARPPECIVTDYHEGLIQYAVRYWLTNPAHDDGTDSAVRIHFYSALQRQSLSLAHPCMDIRLNADSERRSSARLSAEMDVRKKALAKVALFSGLTEEELSKLARALRNTPFVKGDTITRQGAVAHWLYLLAGGEADVWFEAEGQERIHCATLKAGDVFGEIGLLTGAPRGATVTARTDALCYRLDKENFEIILHERPELADEFAHVLSDRNQVLSAIRTDHAEPEQVQQATYLESIRRFFRLH</sequence>
<dbReference type="InterPro" id="IPR010920">
    <property type="entry name" value="LSM_dom_sf"/>
</dbReference>
<keyword evidence="6" id="KW-0997">Cell inner membrane</keyword>
<protein>
    <recommendedName>
        <fullName evidence="6">Small-conductance mechanosensitive channel</fullName>
    </recommendedName>
</protein>
<evidence type="ECO:0000256" key="6">
    <source>
        <dbReference type="RuleBase" id="RU369025"/>
    </source>
</evidence>
<dbReference type="EMBL" id="WHUF01000003">
    <property type="protein sequence ID" value="MQA20331.1"/>
    <property type="molecule type" value="Genomic_DNA"/>
</dbReference>
<proteinExistence type="inferred from homology"/>
<dbReference type="PROSITE" id="PS50042">
    <property type="entry name" value="CNMP_BINDING_3"/>
    <property type="match status" value="1"/>
</dbReference>
<keyword evidence="6" id="KW-0407">Ion channel</keyword>
<comment type="function">
    <text evidence="6">Mechanosensitive channel that participates in the regulation of osmotic pressure changes within the cell, opening in response to stretch forces in the membrane lipid bilayer, without the need for other proteins. Contributes to normal resistance to hypoosmotic shock. Forms an ion channel of 1.0 nanosiemens conductance with a slight preference for anions.</text>
</comment>
<evidence type="ECO:0000256" key="4">
    <source>
        <dbReference type="ARBA" id="ARBA00022989"/>
    </source>
</evidence>
<dbReference type="PRINTS" id="PR00103">
    <property type="entry name" value="CAMPKINASE"/>
</dbReference>
<dbReference type="Gene3D" id="2.30.30.60">
    <property type="match status" value="1"/>
</dbReference>
<gene>
    <name evidence="8" type="ORF">GEV01_12500</name>
</gene>
<dbReference type="InterPro" id="IPR011066">
    <property type="entry name" value="MscS_channel_C_sf"/>
</dbReference>
<name>A0A843SDS2_9BURK</name>
<comment type="similarity">
    <text evidence="6">Belongs to the MscS (TC 1.A.23) family.</text>
</comment>
<evidence type="ECO:0000256" key="2">
    <source>
        <dbReference type="ARBA" id="ARBA00022475"/>
    </source>
</evidence>
<dbReference type="InterPro" id="IPR018490">
    <property type="entry name" value="cNMP-bd_dom_sf"/>
</dbReference>
<keyword evidence="5 6" id="KW-0472">Membrane</keyword>
<organism evidence="8 9">
    <name type="scientific">Rugamonas rivuli</name>
    <dbReference type="NCBI Taxonomy" id="2743358"/>
    <lineage>
        <taxon>Bacteria</taxon>
        <taxon>Pseudomonadati</taxon>
        <taxon>Pseudomonadota</taxon>
        <taxon>Betaproteobacteria</taxon>
        <taxon>Burkholderiales</taxon>
        <taxon>Oxalobacteraceae</taxon>
        <taxon>Telluria group</taxon>
        <taxon>Rugamonas</taxon>
    </lineage>
</organism>
<dbReference type="GO" id="GO:0008381">
    <property type="term" value="F:mechanosensitive monoatomic ion channel activity"/>
    <property type="evidence" value="ECO:0007669"/>
    <property type="project" value="InterPro"/>
</dbReference>
<dbReference type="CDD" id="cd00038">
    <property type="entry name" value="CAP_ED"/>
    <property type="match status" value="1"/>
</dbReference>
<dbReference type="Gene3D" id="1.10.287.1260">
    <property type="match status" value="1"/>
</dbReference>
<dbReference type="Proteomes" id="UP000444318">
    <property type="component" value="Unassembled WGS sequence"/>
</dbReference>
<dbReference type="InterPro" id="IPR014710">
    <property type="entry name" value="RmlC-like_jellyroll"/>
</dbReference>
<evidence type="ECO:0000256" key="1">
    <source>
        <dbReference type="ARBA" id="ARBA00004651"/>
    </source>
</evidence>
<dbReference type="RefSeq" id="WP_152804716.1">
    <property type="nucleotide sequence ID" value="NZ_WHUF01000003.1"/>
</dbReference>
<dbReference type="SUPFAM" id="SSF50182">
    <property type="entry name" value="Sm-like ribonucleoproteins"/>
    <property type="match status" value="1"/>
</dbReference>
<dbReference type="InterPro" id="IPR006685">
    <property type="entry name" value="MscS_channel_2nd"/>
</dbReference>
<dbReference type="PANTHER" id="PTHR30221:SF1">
    <property type="entry name" value="SMALL-CONDUCTANCE MECHANOSENSITIVE CHANNEL"/>
    <property type="match status" value="1"/>
</dbReference>
<keyword evidence="6" id="KW-0813">Transport</keyword>
<evidence type="ECO:0000259" key="7">
    <source>
        <dbReference type="PROSITE" id="PS50042"/>
    </source>
</evidence>
<comment type="subunit">
    <text evidence="6">Homoheptamer.</text>
</comment>